<organism evidence="1 2">
    <name type="scientific">Molorchus minor</name>
    <dbReference type="NCBI Taxonomy" id="1323400"/>
    <lineage>
        <taxon>Eukaryota</taxon>
        <taxon>Metazoa</taxon>
        <taxon>Ecdysozoa</taxon>
        <taxon>Arthropoda</taxon>
        <taxon>Hexapoda</taxon>
        <taxon>Insecta</taxon>
        <taxon>Pterygota</taxon>
        <taxon>Neoptera</taxon>
        <taxon>Endopterygota</taxon>
        <taxon>Coleoptera</taxon>
        <taxon>Polyphaga</taxon>
        <taxon>Cucujiformia</taxon>
        <taxon>Chrysomeloidea</taxon>
        <taxon>Cerambycidae</taxon>
        <taxon>Lamiinae</taxon>
        <taxon>Monochamini</taxon>
        <taxon>Molorchus</taxon>
    </lineage>
</organism>
<evidence type="ECO:0000313" key="2">
    <source>
        <dbReference type="Proteomes" id="UP001162164"/>
    </source>
</evidence>
<dbReference type="EMBL" id="JAPWTJ010001163">
    <property type="protein sequence ID" value="KAJ8973495.1"/>
    <property type="molecule type" value="Genomic_DNA"/>
</dbReference>
<reference evidence="1" key="1">
    <citation type="journal article" date="2023" name="Insect Mol. Biol.">
        <title>Genome sequencing provides insights into the evolution of gene families encoding plant cell wall-degrading enzymes in longhorned beetles.</title>
        <authorList>
            <person name="Shin N.R."/>
            <person name="Okamura Y."/>
            <person name="Kirsch R."/>
            <person name="Pauchet Y."/>
        </authorList>
    </citation>
    <scope>NUCLEOTIDE SEQUENCE</scope>
    <source>
        <strain evidence="1">MMC_N1</strain>
    </source>
</reference>
<protein>
    <submittedName>
        <fullName evidence="1">Uncharacterized protein</fullName>
    </submittedName>
</protein>
<proteinExistence type="predicted"/>
<gene>
    <name evidence="1" type="ORF">NQ317_018768</name>
</gene>
<evidence type="ECO:0000313" key="1">
    <source>
        <dbReference type="EMBL" id="KAJ8973495.1"/>
    </source>
</evidence>
<dbReference type="Proteomes" id="UP001162164">
    <property type="component" value="Unassembled WGS sequence"/>
</dbReference>
<sequence>MLLELIVEHVLSSASTAICSSILSESSGGSPYHTIPPADVIADGWVLPMLRTTRSTSLDNLRVEELIQTVPQRSSATALYEYYKLAYAETLHRWGLLYNRAEK</sequence>
<comment type="caution">
    <text evidence="1">The sequence shown here is derived from an EMBL/GenBank/DDBJ whole genome shotgun (WGS) entry which is preliminary data.</text>
</comment>
<name>A0ABQ9J5U9_9CUCU</name>
<accession>A0ABQ9J5U9</accession>
<keyword evidence="2" id="KW-1185">Reference proteome</keyword>